<dbReference type="OMA" id="PERLDWG"/>
<dbReference type="EMBL" id="EF085358">
    <property type="protein sequence ID" value="ABK24665.1"/>
    <property type="molecule type" value="mRNA"/>
</dbReference>
<organism evidence="11">
    <name type="scientific">Picea sitchensis</name>
    <name type="common">Sitka spruce</name>
    <name type="synonym">Pinus sitchensis</name>
    <dbReference type="NCBI Taxonomy" id="3332"/>
    <lineage>
        <taxon>Eukaryota</taxon>
        <taxon>Viridiplantae</taxon>
        <taxon>Streptophyta</taxon>
        <taxon>Embryophyta</taxon>
        <taxon>Tracheophyta</taxon>
        <taxon>Spermatophyta</taxon>
        <taxon>Pinopsida</taxon>
        <taxon>Pinidae</taxon>
        <taxon>Conifers I</taxon>
        <taxon>Pinales</taxon>
        <taxon>Pinaceae</taxon>
        <taxon>Picea</taxon>
    </lineage>
</organism>
<dbReference type="GO" id="GO:0009640">
    <property type="term" value="P:photomorphogenesis"/>
    <property type="evidence" value="ECO:0007669"/>
    <property type="project" value="TreeGrafter"/>
</dbReference>
<evidence type="ECO:0000256" key="5">
    <source>
        <dbReference type="ARBA" id="ARBA00022833"/>
    </source>
</evidence>
<comment type="subcellular location">
    <subcellularLocation>
        <location evidence="1">Nucleus</location>
    </subcellularLocation>
</comment>
<dbReference type="AlphaFoldDB" id="A9NVK4"/>
<accession>A9NVK4</accession>
<evidence type="ECO:0000256" key="9">
    <source>
        <dbReference type="PROSITE-ProRule" id="PRU00024"/>
    </source>
</evidence>
<dbReference type="GO" id="GO:0005634">
    <property type="term" value="C:nucleus"/>
    <property type="evidence" value="ECO:0007669"/>
    <property type="project" value="UniProtKB-SubCell"/>
</dbReference>
<evidence type="ECO:0000259" key="10">
    <source>
        <dbReference type="PROSITE" id="PS50119"/>
    </source>
</evidence>
<evidence type="ECO:0000256" key="8">
    <source>
        <dbReference type="ARBA" id="ARBA00023242"/>
    </source>
</evidence>
<keyword evidence="8" id="KW-0539">Nucleus</keyword>
<dbReference type="SMART" id="SM00336">
    <property type="entry name" value="BBOX"/>
    <property type="match status" value="2"/>
</dbReference>
<evidence type="ECO:0000256" key="1">
    <source>
        <dbReference type="ARBA" id="ARBA00004123"/>
    </source>
</evidence>
<keyword evidence="6" id="KW-0805">Transcription regulation</keyword>
<keyword evidence="4 9" id="KW-0863">Zinc-finger</keyword>
<dbReference type="PANTHER" id="PTHR31832">
    <property type="entry name" value="B-BOX ZINC FINGER PROTEIN 22"/>
    <property type="match status" value="1"/>
</dbReference>
<protein>
    <recommendedName>
        <fullName evidence="10">B box-type domain-containing protein</fullName>
    </recommendedName>
</protein>
<dbReference type="GO" id="GO:0006355">
    <property type="term" value="P:regulation of DNA-templated transcription"/>
    <property type="evidence" value="ECO:0007669"/>
    <property type="project" value="TreeGrafter"/>
</dbReference>
<proteinExistence type="evidence at transcript level"/>
<evidence type="ECO:0000256" key="4">
    <source>
        <dbReference type="ARBA" id="ARBA00022771"/>
    </source>
</evidence>
<sequence>MKVQCDACQSADASVFCCADEAALCMKCDSKVHDANKLASKHRRLSLLEPNSSSSTDSLRCDICQERRAFFFCQADRAVLCRDCDLSIHSANELTAKHNRFLVPGTRVSLKPMETLSCPEKAVATVTKALMPPAQRMPNHAQPSMDLPVETVTSTSNSDFSQYLNEVEQFLTSASPERLDWGGSSEGDAIGKYMDSDWAPNLGLLPEGFYGDSLAEVPHMPSPITDSGFCMYSRLGITMKPKAKQQQQVQQVPYFLPGFDTGDDNFTVPDIVFAPSAKRMRMSNTTLHDQQLFTM</sequence>
<keyword evidence="7" id="KW-0804">Transcription</keyword>
<reference evidence="11" key="1">
    <citation type="journal article" date="2008" name="BMC Genomics">
        <title>A conifer genomics resource of 200,000 spruce (Picea spp.) ESTs and 6,464 high-quality, sequence-finished full-length cDNAs for Sitka spruce (Picea sitchensis).</title>
        <authorList>
            <person name="Ralph S.G."/>
            <person name="Chun H.J."/>
            <person name="Kolosova N."/>
            <person name="Cooper D."/>
            <person name="Oddy C."/>
            <person name="Ritland C.E."/>
            <person name="Kirkpatrick R."/>
            <person name="Moore R."/>
            <person name="Barber S."/>
            <person name="Holt R.A."/>
            <person name="Jones S.J."/>
            <person name="Marra M.A."/>
            <person name="Douglas C.J."/>
            <person name="Ritland K."/>
            <person name="Bohlmann J."/>
        </authorList>
    </citation>
    <scope>NUCLEOTIDE SEQUENCE</scope>
    <source>
        <tissue evidence="11">Bark</tissue>
    </source>
</reference>
<dbReference type="CDD" id="cd19821">
    <property type="entry name" value="Bbox1_BBX-like"/>
    <property type="match status" value="2"/>
</dbReference>
<dbReference type="InterPro" id="IPR000315">
    <property type="entry name" value="Znf_B-box"/>
</dbReference>
<keyword evidence="5" id="KW-0862">Zinc</keyword>
<keyword evidence="3" id="KW-0677">Repeat</keyword>
<evidence type="ECO:0000256" key="2">
    <source>
        <dbReference type="ARBA" id="ARBA00022723"/>
    </source>
</evidence>
<dbReference type="Gene3D" id="3.30.160.60">
    <property type="entry name" value="Classic Zinc Finger"/>
    <property type="match status" value="1"/>
</dbReference>
<dbReference type="PANTHER" id="PTHR31832:SF52">
    <property type="entry name" value="B-BOX ZINC FINGER PROTEIN 21"/>
    <property type="match status" value="1"/>
</dbReference>
<dbReference type="Pfam" id="PF00643">
    <property type="entry name" value="zf-B_box"/>
    <property type="match status" value="2"/>
</dbReference>
<dbReference type="PROSITE" id="PS50119">
    <property type="entry name" value="ZF_BBOX"/>
    <property type="match status" value="2"/>
</dbReference>
<feature type="domain" description="B box-type" evidence="10">
    <location>
        <begin position="56"/>
        <end position="103"/>
    </location>
</feature>
<name>A9NVK4_PICSI</name>
<evidence type="ECO:0000256" key="3">
    <source>
        <dbReference type="ARBA" id="ARBA00022737"/>
    </source>
</evidence>
<evidence type="ECO:0000256" key="6">
    <source>
        <dbReference type="ARBA" id="ARBA00023015"/>
    </source>
</evidence>
<feature type="domain" description="B box-type" evidence="10">
    <location>
        <begin position="1"/>
        <end position="47"/>
    </location>
</feature>
<evidence type="ECO:0000256" key="7">
    <source>
        <dbReference type="ARBA" id="ARBA00023163"/>
    </source>
</evidence>
<dbReference type="GO" id="GO:0008270">
    <property type="term" value="F:zinc ion binding"/>
    <property type="evidence" value="ECO:0007669"/>
    <property type="project" value="UniProtKB-KW"/>
</dbReference>
<dbReference type="InterPro" id="IPR051979">
    <property type="entry name" value="B-box_zinc_finger"/>
</dbReference>
<dbReference type="InterPro" id="IPR049808">
    <property type="entry name" value="CONSTANS-like_Bbox1"/>
</dbReference>
<evidence type="ECO:0000313" key="11">
    <source>
        <dbReference type="EMBL" id="ABK24665.1"/>
    </source>
</evidence>
<keyword evidence="2" id="KW-0479">Metal-binding</keyword>